<protein>
    <submittedName>
        <fullName evidence="5">Transketolase</fullName>
        <ecNumber evidence="5">2.2.1.1</ecNumber>
    </submittedName>
</protein>
<accession>A0A840FPP8</accession>
<dbReference type="InterPro" id="IPR005475">
    <property type="entry name" value="Transketolase-like_Pyr-bd"/>
</dbReference>
<dbReference type="SUPFAM" id="SSF52518">
    <property type="entry name" value="Thiamin diphosphate-binding fold (THDP-binding)"/>
    <property type="match status" value="1"/>
</dbReference>
<comment type="cofactor">
    <cofactor evidence="1">
        <name>thiamine diphosphate</name>
        <dbReference type="ChEBI" id="CHEBI:58937"/>
    </cofactor>
</comment>
<dbReference type="Gene3D" id="3.40.50.920">
    <property type="match status" value="1"/>
</dbReference>
<dbReference type="SUPFAM" id="SSF52922">
    <property type="entry name" value="TK C-terminal domain-like"/>
    <property type="match status" value="1"/>
</dbReference>
<reference evidence="5 6" key="1">
    <citation type="submission" date="2020-08" db="EMBL/GenBank/DDBJ databases">
        <title>Genomic Encyclopedia of Type Strains, Phase IV (KMG-V): Genome sequencing to study the core and pangenomes of soil and plant-associated prokaryotes.</title>
        <authorList>
            <person name="Whitman W."/>
        </authorList>
    </citation>
    <scope>NUCLEOTIDE SEQUENCE [LARGE SCALE GENOMIC DNA]</scope>
    <source>
        <strain evidence="5 6">34/80</strain>
    </source>
</reference>
<proteinExistence type="inferred from homology"/>
<evidence type="ECO:0000256" key="3">
    <source>
        <dbReference type="ARBA" id="ARBA00023052"/>
    </source>
</evidence>
<evidence type="ECO:0000256" key="1">
    <source>
        <dbReference type="ARBA" id="ARBA00001964"/>
    </source>
</evidence>
<evidence type="ECO:0000313" key="6">
    <source>
        <dbReference type="Proteomes" id="UP000524450"/>
    </source>
</evidence>
<dbReference type="InterPro" id="IPR029061">
    <property type="entry name" value="THDP-binding"/>
</dbReference>
<dbReference type="FunFam" id="3.40.50.970:FF:000129">
    <property type="entry name" value="Transketolase"/>
    <property type="match status" value="1"/>
</dbReference>
<comment type="similarity">
    <text evidence="2">Belongs to the transketolase family.</text>
</comment>
<evidence type="ECO:0000256" key="2">
    <source>
        <dbReference type="ARBA" id="ARBA00007131"/>
    </source>
</evidence>
<dbReference type="CDD" id="cd07033">
    <property type="entry name" value="TPP_PYR_DXS_TK_like"/>
    <property type="match status" value="1"/>
</dbReference>
<gene>
    <name evidence="5" type="ORF">GGD71_000088</name>
</gene>
<evidence type="ECO:0000313" key="5">
    <source>
        <dbReference type="EMBL" id="MBB4219341.1"/>
    </source>
</evidence>
<dbReference type="RefSeq" id="WP_184634471.1">
    <property type="nucleotide sequence ID" value="NZ_JACIFZ010000001.1"/>
</dbReference>
<organism evidence="5 6">
    <name type="scientific">Variovorax guangxiensis</name>
    <dbReference type="NCBI Taxonomy" id="1775474"/>
    <lineage>
        <taxon>Bacteria</taxon>
        <taxon>Pseudomonadati</taxon>
        <taxon>Pseudomonadota</taxon>
        <taxon>Betaproteobacteria</taxon>
        <taxon>Burkholderiales</taxon>
        <taxon>Comamonadaceae</taxon>
        <taxon>Variovorax</taxon>
    </lineage>
</organism>
<evidence type="ECO:0000259" key="4">
    <source>
        <dbReference type="SMART" id="SM00861"/>
    </source>
</evidence>
<dbReference type="AlphaFoldDB" id="A0A840FPP8"/>
<dbReference type="EC" id="2.2.1.1" evidence="5"/>
<dbReference type="Proteomes" id="UP000524450">
    <property type="component" value="Unassembled WGS sequence"/>
</dbReference>
<dbReference type="Gene3D" id="3.40.50.970">
    <property type="match status" value="1"/>
</dbReference>
<dbReference type="SMART" id="SM00861">
    <property type="entry name" value="Transket_pyr"/>
    <property type="match status" value="1"/>
</dbReference>
<dbReference type="PANTHER" id="PTHR43825">
    <property type="entry name" value="PYRUVATE DEHYDROGENASE E1 COMPONENT"/>
    <property type="match status" value="1"/>
</dbReference>
<dbReference type="PANTHER" id="PTHR43825:SF1">
    <property type="entry name" value="TRANSKETOLASE-LIKE PYRIMIDINE-BINDING DOMAIN-CONTAINING PROTEIN"/>
    <property type="match status" value="1"/>
</dbReference>
<feature type="domain" description="Transketolase-like pyrimidine-binding" evidence="4">
    <location>
        <begin position="1"/>
        <end position="163"/>
    </location>
</feature>
<keyword evidence="3" id="KW-0786">Thiamine pyrophosphate</keyword>
<dbReference type="GO" id="GO:0004802">
    <property type="term" value="F:transketolase activity"/>
    <property type="evidence" value="ECO:0007669"/>
    <property type="project" value="UniProtKB-EC"/>
</dbReference>
<dbReference type="Pfam" id="PF02780">
    <property type="entry name" value="Transketolase_C"/>
    <property type="match status" value="1"/>
</dbReference>
<dbReference type="InterPro" id="IPR033248">
    <property type="entry name" value="Transketolase_C"/>
</dbReference>
<dbReference type="Pfam" id="PF02779">
    <property type="entry name" value="Transket_pyr"/>
    <property type="match status" value="1"/>
</dbReference>
<dbReference type="InterPro" id="IPR051157">
    <property type="entry name" value="PDH/Transketolase"/>
</dbReference>
<dbReference type="InterPro" id="IPR009014">
    <property type="entry name" value="Transketo_C/PFOR_II"/>
</dbReference>
<sequence>MRAAFSAALVEAATRDERVVLLTGDHGYALFDEFRKRCPDQYINAGIAEQNMVGVAAGLAKAGFRPIVYGLSAFVPVRVVEQIKIDVCYEKLPVIFTGDGAGLVYSTLGTSHQSFEDIACLRSVPYIDIMSPCDAHELTACMSTALTLQSPVYMRMGKADLGSVHAKAPSLARGELACVQRGQSRVQFIATGSMVKTACTLGAELDVSVWSAPWIKPLDAGQLGALAASSSAFVTLEEHSAAGGLGAAVLEAISEANPVPVLRIGVGERFSETCGSHAHAMREHGLDLASVRARVEPFVDKWTMSDAC</sequence>
<keyword evidence="5" id="KW-0808">Transferase</keyword>
<name>A0A840FPP8_9BURK</name>
<dbReference type="EMBL" id="JACIFZ010000001">
    <property type="protein sequence ID" value="MBB4219341.1"/>
    <property type="molecule type" value="Genomic_DNA"/>
</dbReference>
<comment type="caution">
    <text evidence="5">The sequence shown here is derived from an EMBL/GenBank/DDBJ whole genome shotgun (WGS) entry which is preliminary data.</text>
</comment>